<comment type="caution">
    <text evidence="2">The sequence shown here is derived from an EMBL/GenBank/DDBJ whole genome shotgun (WGS) entry which is preliminary data.</text>
</comment>
<sequence>MAIDDMEDTKKGPFCKPFGQLFYDNLEGLPSVQVVKTYLTFLLQAQEKIEKAIAVLEGVIRKGGEKLTTIEDPSRLQHLYQKSITSKSDIETEIEHLSKTRRALNELIASYTEKGILGMPIRDFMSPFDAEYRVKVEKMETDTEKLYTVEINGTDLYGCAGFEHLNKVLTGHILKKLITRRKE</sequence>
<evidence type="ECO:0000313" key="3">
    <source>
        <dbReference type="Proteomes" id="UP000268469"/>
    </source>
</evidence>
<dbReference type="AlphaFoldDB" id="A0A660SH79"/>
<reference evidence="2 3" key="1">
    <citation type="submission" date="2018-06" db="EMBL/GenBank/DDBJ databases">
        <title>Extensive metabolic versatility and redundancy in microbially diverse, dynamic hydrothermal sediments.</title>
        <authorList>
            <person name="Dombrowski N."/>
            <person name="Teske A."/>
            <person name="Baker B.J."/>
        </authorList>
    </citation>
    <scope>NUCLEOTIDE SEQUENCE [LARGE SCALE GENOMIC DNA]</scope>
    <source>
        <strain evidence="2">B36_G15</strain>
    </source>
</reference>
<evidence type="ECO:0000256" key="1">
    <source>
        <dbReference type="SAM" id="Coils"/>
    </source>
</evidence>
<dbReference type="Proteomes" id="UP000268469">
    <property type="component" value="Unassembled WGS sequence"/>
</dbReference>
<accession>A0A660SH79</accession>
<gene>
    <name evidence="2" type="ORF">DRP53_06370</name>
</gene>
<feature type="coiled-coil region" evidence="1">
    <location>
        <begin position="87"/>
        <end position="114"/>
    </location>
</feature>
<protein>
    <submittedName>
        <fullName evidence="2">Uncharacterized protein</fullName>
    </submittedName>
</protein>
<dbReference type="EMBL" id="QNBE01000055">
    <property type="protein sequence ID" value="RKX70023.1"/>
    <property type="molecule type" value="Genomic_DNA"/>
</dbReference>
<proteinExistence type="predicted"/>
<organism evidence="2 3">
    <name type="scientific">candidate division WOR-3 bacterium</name>
    <dbReference type="NCBI Taxonomy" id="2052148"/>
    <lineage>
        <taxon>Bacteria</taxon>
        <taxon>Bacteria division WOR-3</taxon>
    </lineage>
</organism>
<keyword evidence="1" id="KW-0175">Coiled coil</keyword>
<evidence type="ECO:0000313" key="2">
    <source>
        <dbReference type="EMBL" id="RKX70023.1"/>
    </source>
</evidence>
<name>A0A660SH79_UNCW3</name>